<name>A0ABR6WLE0_9FIRM</name>
<organism evidence="2 3">
    <name type="scientific">Acetobacterium tundrae</name>
    <dbReference type="NCBI Taxonomy" id="132932"/>
    <lineage>
        <taxon>Bacteria</taxon>
        <taxon>Bacillati</taxon>
        <taxon>Bacillota</taxon>
        <taxon>Clostridia</taxon>
        <taxon>Eubacteriales</taxon>
        <taxon>Eubacteriaceae</taxon>
        <taxon>Acetobacterium</taxon>
    </lineage>
</organism>
<evidence type="ECO:0000313" key="2">
    <source>
        <dbReference type="EMBL" id="MBC3797264.1"/>
    </source>
</evidence>
<keyword evidence="1" id="KW-0812">Transmembrane</keyword>
<evidence type="ECO:0000313" key="3">
    <source>
        <dbReference type="Proteomes" id="UP000653358"/>
    </source>
</evidence>
<comment type="caution">
    <text evidence="2">The sequence shown here is derived from an EMBL/GenBank/DDBJ whole genome shotgun (WGS) entry which is preliminary data.</text>
</comment>
<dbReference type="InterPro" id="IPR032340">
    <property type="entry name" value="DUF4860"/>
</dbReference>
<dbReference type="Proteomes" id="UP000653358">
    <property type="component" value="Unassembled WGS sequence"/>
</dbReference>
<keyword evidence="1" id="KW-1133">Transmembrane helix</keyword>
<gene>
    <name evidence="2" type="ORF">GH807_09410</name>
</gene>
<accession>A0ABR6WLE0</accession>
<reference evidence="2 3" key="1">
    <citation type="journal article" date="2020" name="mSystems">
        <title>Defining Genomic and Predicted Metabolic Features of the Acetobacterium Genus.</title>
        <authorList>
            <person name="Ross D.E."/>
            <person name="Marshall C.W."/>
            <person name="Gulliver D."/>
            <person name="May H.D."/>
            <person name="Norman R.S."/>
        </authorList>
    </citation>
    <scope>NUCLEOTIDE SEQUENCE [LARGE SCALE GENOMIC DNA]</scope>
    <source>
        <strain evidence="2 3">DSM 9173</strain>
    </source>
</reference>
<proteinExistence type="predicted"/>
<dbReference type="RefSeq" id="WP_148603078.1">
    <property type="nucleotide sequence ID" value="NZ_RXYB01000005.1"/>
</dbReference>
<dbReference type="Pfam" id="PF16152">
    <property type="entry name" value="DUF4860"/>
    <property type="match status" value="1"/>
</dbReference>
<evidence type="ECO:0000256" key="1">
    <source>
        <dbReference type="SAM" id="Phobius"/>
    </source>
</evidence>
<sequence length="161" mass="17899">MNLNKPKAHIIDYFFILALFCVFTASALVVVLIGVNVYQSTITNMNENYTSRTSLTYVTQKIRQNDAIGDVSVGVVNEASALILEKNYNDIPYCTYIYTFNGELKELFIKKGQAFSPGDGESIMAVQNFAISRISEHLIKLETTDSKGTTLETFVSLACND</sequence>
<dbReference type="EMBL" id="WJBB01000009">
    <property type="protein sequence ID" value="MBC3797264.1"/>
    <property type="molecule type" value="Genomic_DNA"/>
</dbReference>
<protein>
    <submittedName>
        <fullName evidence="2">DUF4860 domain-containing protein</fullName>
    </submittedName>
</protein>
<feature type="transmembrane region" description="Helical" evidence="1">
    <location>
        <begin position="12"/>
        <end position="38"/>
    </location>
</feature>
<keyword evidence="1" id="KW-0472">Membrane</keyword>
<keyword evidence="3" id="KW-1185">Reference proteome</keyword>